<keyword evidence="1" id="KW-1133">Transmembrane helix</keyword>
<protein>
    <submittedName>
        <fullName evidence="2">Uncharacterized protein</fullName>
    </submittedName>
</protein>
<sequence>MFKRQKTSILEMNILIEFHDDTMWRSRIVVVVKNEANPHVPHAQGSHHTNSSSDWYRLMSQGLLSNIRPTHLVNISVANVVFNIPESTPDNTDMITSGVNVVEIRWPEHLVFSPPSTEKYGDLYLITKEDERMVARITEPKILVGLNESFTYTLPSSNESQTLMFCIIAASKPGTSIYNTTEPRALSRSFTASPLPSFSVPTTLNTTTSETQSSPSQAHIPIPTSYGYTKLPQGAIAGITLASLFLITLFVTALIIFCEKRKKKRANRKTTLIEIAGTPTQHKYFEMEANTELPARLTRQGF</sequence>
<feature type="transmembrane region" description="Helical" evidence="1">
    <location>
        <begin position="235"/>
        <end position="258"/>
    </location>
</feature>
<accession>A0A3M7M0T8</accession>
<reference evidence="2 3" key="1">
    <citation type="journal article" date="2014" name="PLoS ONE">
        <title>De novo Genome Assembly of the Fungal Plant Pathogen Pyrenophora semeniperda.</title>
        <authorList>
            <person name="Soliai M.M."/>
            <person name="Meyer S.E."/>
            <person name="Udall J.A."/>
            <person name="Elzinga D.E."/>
            <person name="Hermansen R.A."/>
            <person name="Bodily P.M."/>
            <person name="Hart A.A."/>
            <person name="Coleman C.E."/>
        </authorList>
    </citation>
    <scope>NUCLEOTIDE SEQUENCE [LARGE SCALE GENOMIC DNA]</scope>
    <source>
        <strain evidence="2 3">CCB06</strain>
        <tissue evidence="2">Mycelium</tissue>
    </source>
</reference>
<proteinExistence type="predicted"/>
<dbReference type="EMBL" id="KE747814">
    <property type="protein sequence ID" value="RMZ68010.1"/>
    <property type="molecule type" value="Genomic_DNA"/>
</dbReference>
<evidence type="ECO:0000313" key="2">
    <source>
        <dbReference type="EMBL" id="RMZ68010.1"/>
    </source>
</evidence>
<dbReference type="AlphaFoldDB" id="A0A3M7M0T8"/>
<keyword evidence="1" id="KW-0812">Transmembrane</keyword>
<keyword evidence="3" id="KW-1185">Reference proteome</keyword>
<name>A0A3M7M0T8_9PLEO</name>
<evidence type="ECO:0000256" key="1">
    <source>
        <dbReference type="SAM" id="Phobius"/>
    </source>
</evidence>
<organism evidence="2 3">
    <name type="scientific">Pyrenophora seminiperda CCB06</name>
    <dbReference type="NCBI Taxonomy" id="1302712"/>
    <lineage>
        <taxon>Eukaryota</taxon>
        <taxon>Fungi</taxon>
        <taxon>Dikarya</taxon>
        <taxon>Ascomycota</taxon>
        <taxon>Pezizomycotina</taxon>
        <taxon>Dothideomycetes</taxon>
        <taxon>Pleosporomycetidae</taxon>
        <taxon>Pleosporales</taxon>
        <taxon>Pleosporineae</taxon>
        <taxon>Pleosporaceae</taxon>
        <taxon>Pyrenophora</taxon>
    </lineage>
</organism>
<dbReference type="Proteomes" id="UP000265663">
    <property type="component" value="Unassembled WGS sequence"/>
</dbReference>
<gene>
    <name evidence="2" type="ORF">GMOD_00004126</name>
</gene>
<evidence type="ECO:0000313" key="3">
    <source>
        <dbReference type="Proteomes" id="UP000265663"/>
    </source>
</evidence>
<keyword evidence="1" id="KW-0472">Membrane</keyword>
<dbReference type="OrthoDB" id="3692440at2759"/>